<keyword evidence="4" id="KW-0539">Nucleus</keyword>
<evidence type="ECO:0000256" key="3">
    <source>
        <dbReference type="ARBA" id="ARBA00022737"/>
    </source>
</evidence>
<feature type="region of interest" description="Disordered" evidence="5">
    <location>
        <begin position="1"/>
        <end position="94"/>
    </location>
</feature>
<comment type="subcellular location">
    <subcellularLocation>
        <location evidence="1">Nucleus</location>
    </subcellularLocation>
</comment>
<gene>
    <name evidence="6" type="ORF">GFSPODELE1_LOCUS700</name>
</gene>
<dbReference type="PANTHER" id="PTHR13471:SF0">
    <property type="entry name" value="NUCLEAR EXOSOME REGULATOR NRDE2"/>
    <property type="match status" value="1"/>
</dbReference>
<dbReference type="EMBL" id="OZ037944">
    <property type="protein sequence ID" value="CAL1695333.1"/>
    <property type="molecule type" value="Genomic_DNA"/>
</dbReference>
<comment type="similarity">
    <text evidence="2">Belongs to the NRDE2 family.</text>
</comment>
<keyword evidence="3" id="KW-0677">Repeat</keyword>
<dbReference type="InterPro" id="IPR011990">
    <property type="entry name" value="TPR-like_helical_dom_sf"/>
</dbReference>
<protein>
    <submittedName>
        <fullName evidence="6">Uncharacterized protein</fullName>
    </submittedName>
</protein>
<sequence length="1067" mass="119684">MAAPSFSSFPPSFSSFPDLEPGPSESKPPSEPKDRRSKDRESTKKQDKDRKHKRGTDDEGHRRHRSKKPKTHEQEYSEEQRELKSKRYGDYESSYSPLDGKPVFYSDGRGDVLNITYGGLHSGDVPKYNAVARGRKVLGLPALTVLHKGHHSIAIGIGGKRKLPGLTDSSSRHLLRAPPTKRLLAASEDKYKHGEVEGFLRISIHRARTGEPSYRSITVSKHTPESEESSSSSESEGAESSGNESDTTPETSLQATLRSLEEHLLSHPDSISTWLSLLSHTLSTVPTTSKNAMKARAEIAISVLSRALIAHPSNARSKSLRLRYLQAGEEIWNEGQIRAEWEVALRDGGKDIYIEWLDWRIRRTEKDLDGIVQSARRVYTALKDDEVAKLSAFWRVAIAFRDAGYTERAMALFQAQAELAYQAPSDLHAASTETQLGALEDFWESELPRIGEPSSSGWAAWVSSGRPEVTSPPNPRKTQHGISHMDPYIRWAAQEAQDDKTLILPSRSFDEEENTDPYATILFSDIQPLLFPLTLSNAQHALRLIWLSFLGLNIPGFVGSLSEVPAESTDDRWATRHLASPTYLSAIFPPTSSSRRITADAHAGVLVGREPEYASVFGPVKSCSLGVLRPLDIIGKKDWTVWSQEDVEGVDEDIVKEVFRLCRFLEDETEWDNMSLAFETAVNAKNAVKKSKAFLAKASDSLPRWAAHARIERIRGRFDEARKIYQTVLSSSPNPFAYSGIWWDWAELEWLSGNADAAMQVVLRSTGTQGSGGIATLRAKRHLDDVISQHESSRWKEREGWIKLRALLELLSSSIHTAVSYLDSMQQSMDSGSVAHESLTTAVLLFVYYDGIVLRNPIPPVLLRERVEHAMDLYPNNTIILGLFLEAQKGQGVWGRMRALLGEQNNPGMTKEKDVARRIAEVWVASWEKGRWEAEQERTRNGLSNAVQNDRTRGSPTLWRIYLEFEIRCGQLQRAKKLLFRAVGECPLVKELYLLAFGPLRSVFSSRELNDWAETMAERGIRMRTGLDEALEGWREGGSGSDGENAEGMPEDEIEYNAAELRRLRPY</sequence>
<evidence type="ECO:0000256" key="5">
    <source>
        <dbReference type="SAM" id="MobiDB-lite"/>
    </source>
</evidence>
<dbReference type="Proteomes" id="UP001497453">
    <property type="component" value="Chromosome 1"/>
</dbReference>
<dbReference type="Pfam" id="PF08424">
    <property type="entry name" value="NRDE-2"/>
    <property type="match status" value="1"/>
</dbReference>
<organism evidence="6 7">
    <name type="scientific">Somion occarium</name>
    <dbReference type="NCBI Taxonomy" id="3059160"/>
    <lineage>
        <taxon>Eukaryota</taxon>
        <taxon>Fungi</taxon>
        <taxon>Dikarya</taxon>
        <taxon>Basidiomycota</taxon>
        <taxon>Agaricomycotina</taxon>
        <taxon>Agaricomycetes</taxon>
        <taxon>Polyporales</taxon>
        <taxon>Cerrenaceae</taxon>
        <taxon>Somion</taxon>
    </lineage>
</organism>
<evidence type="ECO:0000256" key="4">
    <source>
        <dbReference type="ARBA" id="ARBA00023242"/>
    </source>
</evidence>
<proteinExistence type="inferred from homology"/>
<feature type="region of interest" description="Disordered" evidence="5">
    <location>
        <begin position="213"/>
        <end position="252"/>
    </location>
</feature>
<dbReference type="SUPFAM" id="SSF48452">
    <property type="entry name" value="TPR-like"/>
    <property type="match status" value="1"/>
</dbReference>
<dbReference type="InterPro" id="IPR003107">
    <property type="entry name" value="HAT"/>
</dbReference>
<feature type="compositionally biased region" description="Basic and acidic residues" evidence="5">
    <location>
        <begin position="71"/>
        <end position="90"/>
    </location>
</feature>
<dbReference type="Gene3D" id="1.25.40.10">
    <property type="entry name" value="Tetratricopeptide repeat domain"/>
    <property type="match status" value="1"/>
</dbReference>
<feature type="region of interest" description="Disordered" evidence="5">
    <location>
        <begin position="461"/>
        <end position="481"/>
    </location>
</feature>
<reference evidence="7" key="1">
    <citation type="submission" date="2024-04" db="EMBL/GenBank/DDBJ databases">
        <authorList>
            <person name="Shaw F."/>
            <person name="Minotto A."/>
        </authorList>
    </citation>
    <scope>NUCLEOTIDE SEQUENCE [LARGE SCALE GENOMIC DNA]</scope>
</reference>
<keyword evidence="7" id="KW-1185">Reference proteome</keyword>
<feature type="compositionally biased region" description="Basic and acidic residues" evidence="5">
    <location>
        <begin position="28"/>
        <end position="61"/>
    </location>
</feature>
<evidence type="ECO:0000313" key="6">
    <source>
        <dbReference type="EMBL" id="CAL1695333.1"/>
    </source>
</evidence>
<evidence type="ECO:0000256" key="2">
    <source>
        <dbReference type="ARBA" id="ARBA00009265"/>
    </source>
</evidence>
<evidence type="ECO:0000256" key="1">
    <source>
        <dbReference type="ARBA" id="ARBA00004123"/>
    </source>
</evidence>
<name>A0ABP1CKX5_9APHY</name>
<dbReference type="PANTHER" id="PTHR13471">
    <property type="entry name" value="TETRATRICOPEPTIDE-LIKE HELICAL"/>
    <property type="match status" value="1"/>
</dbReference>
<feature type="compositionally biased region" description="Low complexity" evidence="5">
    <location>
        <begin position="1"/>
        <end position="27"/>
    </location>
</feature>
<feature type="compositionally biased region" description="Low complexity" evidence="5">
    <location>
        <begin position="229"/>
        <end position="245"/>
    </location>
</feature>
<dbReference type="InterPro" id="IPR013633">
    <property type="entry name" value="NRDE-2"/>
</dbReference>
<dbReference type="SMART" id="SM00386">
    <property type="entry name" value="HAT"/>
    <property type="match status" value="3"/>
</dbReference>
<accession>A0ABP1CKX5</accession>
<evidence type="ECO:0000313" key="7">
    <source>
        <dbReference type="Proteomes" id="UP001497453"/>
    </source>
</evidence>